<evidence type="ECO:0000313" key="2">
    <source>
        <dbReference type="Proteomes" id="UP000691718"/>
    </source>
</evidence>
<gene>
    <name evidence="1" type="ORF">PAPOLLO_LOCUS15184</name>
</gene>
<protein>
    <submittedName>
        <fullName evidence="1">(apollo) hypothetical protein</fullName>
    </submittedName>
</protein>
<dbReference type="EMBL" id="CAJQZP010001027">
    <property type="protein sequence ID" value="CAG5009211.1"/>
    <property type="molecule type" value="Genomic_DNA"/>
</dbReference>
<proteinExistence type="predicted"/>
<evidence type="ECO:0000313" key="1">
    <source>
        <dbReference type="EMBL" id="CAG5009211.1"/>
    </source>
</evidence>
<organism evidence="1 2">
    <name type="scientific">Parnassius apollo</name>
    <name type="common">Apollo butterfly</name>
    <name type="synonym">Papilio apollo</name>
    <dbReference type="NCBI Taxonomy" id="110799"/>
    <lineage>
        <taxon>Eukaryota</taxon>
        <taxon>Metazoa</taxon>
        <taxon>Ecdysozoa</taxon>
        <taxon>Arthropoda</taxon>
        <taxon>Hexapoda</taxon>
        <taxon>Insecta</taxon>
        <taxon>Pterygota</taxon>
        <taxon>Neoptera</taxon>
        <taxon>Endopterygota</taxon>
        <taxon>Lepidoptera</taxon>
        <taxon>Glossata</taxon>
        <taxon>Ditrysia</taxon>
        <taxon>Papilionoidea</taxon>
        <taxon>Papilionidae</taxon>
        <taxon>Parnassiinae</taxon>
        <taxon>Parnassini</taxon>
        <taxon>Parnassius</taxon>
        <taxon>Parnassius</taxon>
    </lineage>
</organism>
<comment type="caution">
    <text evidence="1">The sequence shown here is derived from an EMBL/GenBank/DDBJ whole genome shotgun (WGS) entry which is preliminary data.</text>
</comment>
<dbReference type="Proteomes" id="UP000691718">
    <property type="component" value="Unassembled WGS sequence"/>
</dbReference>
<accession>A0A8S3XAV3</accession>
<keyword evidence="2" id="KW-1185">Reference proteome</keyword>
<name>A0A8S3XAV3_PARAO</name>
<sequence length="124" mass="14684">MIEDERIKCMEGTENGNLLDNFNMDMTQSLKDMYEDEMELIEKIKNEDFTDAIDLKNLQDSLKDDEISMLLDEKTGLFKIKEMDDRIMKLPGNNNNENKIKVLSTVTLNYHQRQPERQINQVFF</sequence>
<reference evidence="1" key="1">
    <citation type="submission" date="2021-04" db="EMBL/GenBank/DDBJ databases">
        <authorList>
            <person name="Tunstrom K."/>
        </authorList>
    </citation>
    <scope>NUCLEOTIDE SEQUENCE</scope>
</reference>
<dbReference type="AlphaFoldDB" id="A0A8S3XAV3"/>